<dbReference type="SUPFAM" id="SSF47616">
    <property type="entry name" value="GST C-terminal domain-like"/>
    <property type="match status" value="1"/>
</dbReference>
<dbReference type="OrthoDB" id="2309723at2759"/>
<feature type="domain" description="GST N-terminal" evidence="3">
    <location>
        <begin position="39"/>
        <end position="124"/>
    </location>
</feature>
<dbReference type="PANTHER" id="PTHR44051">
    <property type="entry name" value="GLUTATHIONE S-TRANSFERASE-RELATED"/>
    <property type="match status" value="1"/>
</dbReference>
<dbReference type="Proteomes" id="UP000507470">
    <property type="component" value="Unassembled WGS sequence"/>
</dbReference>
<dbReference type="EC" id="2.5.1.18" evidence="4"/>
<gene>
    <name evidence="4" type="ORF">MCOR_9261</name>
</gene>
<dbReference type="Pfam" id="PF02798">
    <property type="entry name" value="GST_N"/>
    <property type="match status" value="1"/>
</dbReference>
<dbReference type="InterPro" id="IPR004045">
    <property type="entry name" value="Glutathione_S-Trfase_N"/>
</dbReference>
<comment type="similarity">
    <text evidence="1">Belongs to the GST superfamily.</text>
</comment>
<organism evidence="4 5">
    <name type="scientific">Mytilus coruscus</name>
    <name type="common">Sea mussel</name>
    <dbReference type="NCBI Taxonomy" id="42192"/>
    <lineage>
        <taxon>Eukaryota</taxon>
        <taxon>Metazoa</taxon>
        <taxon>Spiralia</taxon>
        <taxon>Lophotrochozoa</taxon>
        <taxon>Mollusca</taxon>
        <taxon>Bivalvia</taxon>
        <taxon>Autobranchia</taxon>
        <taxon>Pteriomorphia</taxon>
        <taxon>Mytilida</taxon>
        <taxon>Mytiloidea</taxon>
        <taxon>Mytilidae</taxon>
        <taxon>Mytilinae</taxon>
        <taxon>Mytilus</taxon>
    </lineage>
</organism>
<evidence type="ECO:0000259" key="3">
    <source>
        <dbReference type="PROSITE" id="PS50404"/>
    </source>
</evidence>
<proteinExistence type="inferred from homology"/>
<name>A0A6J8ALV1_MYTCO</name>
<dbReference type="InterPro" id="IPR036282">
    <property type="entry name" value="Glutathione-S-Trfase_C_sf"/>
</dbReference>
<feature type="transmembrane region" description="Helical" evidence="2">
    <location>
        <begin position="12"/>
        <end position="30"/>
    </location>
</feature>
<reference evidence="4 5" key="1">
    <citation type="submission" date="2020-06" db="EMBL/GenBank/DDBJ databases">
        <authorList>
            <person name="Li R."/>
            <person name="Bekaert M."/>
        </authorList>
    </citation>
    <scope>NUCLEOTIDE SEQUENCE [LARGE SCALE GENOMIC DNA]</scope>
    <source>
        <strain evidence="5">wild</strain>
    </source>
</reference>
<keyword evidence="2" id="KW-0472">Membrane</keyword>
<keyword evidence="2" id="KW-1133">Transmembrane helix</keyword>
<keyword evidence="4" id="KW-0808">Transferase</keyword>
<evidence type="ECO:0000256" key="2">
    <source>
        <dbReference type="SAM" id="Phobius"/>
    </source>
</evidence>
<dbReference type="GO" id="GO:0004364">
    <property type="term" value="F:glutathione transferase activity"/>
    <property type="evidence" value="ECO:0007669"/>
    <property type="project" value="UniProtKB-EC"/>
</dbReference>
<evidence type="ECO:0000313" key="5">
    <source>
        <dbReference type="Proteomes" id="UP000507470"/>
    </source>
</evidence>
<keyword evidence="5" id="KW-1185">Reference proteome</keyword>
<evidence type="ECO:0000313" key="4">
    <source>
        <dbReference type="EMBL" id="CAC5370399.1"/>
    </source>
</evidence>
<sequence length="188" mass="21891">MEQLQNVVSNKLTFTLFFGGISALTAFTILRNKKGKKSQKKGKLYFHSVFRSNRCIWLLRELNAMEDYDLIDVDVWDKTSKESKSYTETVHPHITVPALQYDDLTLLESGAICMHLAEKYHSLMPTDLRDLYKFSVADCVLGYNMWWASEMKDGILIQKYPELLSYLERLKNRPAFQQTWKSPKPVVV</sequence>
<dbReference type="CDD" id="cd03046">
    <property type="entry name" value="GST_N_GTT1_like"/>
    <property type="match status" value="1"/>
</dbReference>
<dbReference type="Gene3D" id="1.20.1050.10">
    <property type="match status" value="1"/>
</dbReference>
<dbReference type="Gene3D" id="3.40.30.10">
    <property type="entry name" value="Glutaredoxin"/>
    <property type="match status" value="1"/>
</dbReference>
<dbReference type="InterPro" id="IPR036249">
    <property type="entry name" value="Thioredoxin-like_sf"/>
</dbReference>
<accession>A0A6J8ALV1</accession>
<keyword evidence="2" id="KW-0812">Transmembrane</keyword>
<evidence type="ECO:0000256" key="1">
    <source>
        <dbReference type="ARBA" id="ARBA00007409"/>
    </source>
</evidence>
<dbReference type="PANTHER" id="PTHR44051:SF8">
    <property type="entry name" value="GLUTATHIONE S-TRANSFERASE GSTA"/>
    <property type="match status" value="1"/>
</dbReference>
<dbReference type="SUPFAM" id="SSF52833">
    <property type="entry name" value="Thioredoxin-like"/>
    <property type="match status" value="1"/>
</dbReference>
<dbReference type="EMBL" id="CACVKT020001697">
    <property type="protein sequence ID" value="CAC5370399.1"/>
    <property type="molecule type" value="Genomic_DNA"/>
</dbReference>
<dbReference type="AlphaFoldDB" id="A0A6J8ALV1"/>
<dbReference type="PROSITE" id="PS50404">
    <property type="entry name" value="GST_NTER"/>
    <property type="match status" value="1"/>
</dbReference>
<protein>
    <submittedName>
        <fullName evidence="4">GST</fullName>
        <ecNumber evidence="4">2.5.1.18</ecNumber>
    </submittedName>
</protein>